<dbReference type="Proteomes" id="UP000313359">
    <property type="component" value="Unassembled WGS sequence"/>
</dbReference>
<evidence type="ECO:0000313" key="3">
    <source>
        <dbReference type="Proteomes" id="UP000313359"/>
    </source>
</evidence>
<keyword evidence="3" id="KW-1185">Reference proteome</keyword>
<feature type="compositionally biased region" description="Low complexity" evidence="1">
    <location>
        <begin position="103"/>
        <end position="123"/>
    </location>
</feature>
<reference evidence="2" key="1">
    <citation type="journal article" date="2018" name="Genome Biol. Evol.">
        <title>Genomics and development of Lentinus tigrinus, a white-rot wood-decaying mushroom with dimorphic fruiting bodies.</title>
        <authorList>
            <person name="Wu B."/>
            <person name="Xu Z."/>
            <person name="Knudson A."/>
            <person name="Carlson A."/>
            <person name="Chen N."/>
            <person name="Kovaka S."/>
            <person name="LaButti K."/>
            <person name="Lipzen A."/>
            <person name="Pennachio C."/>
            <person name="Riley R."/>
            <person name="Schakwitz W."/>
            <person name="Umezawa K."/>
            <person name="Ohm R.A."/>
            <person name="Grigoriev I.V."/>
            <person name="Nagy L.G."/>
            <person name="Gibbons J."/>
            <person name="Hibbett D."/>
        </authorList>
    </citation>
    <scope>NUCLEOTIDE SEQUENCE [LARGE SCALE GENOMIC DNA]</scope>
    <source>
        <strain evidence="2">ALCF2SS1-6</strain>
    </source>
</reference>
<sequence length="138" mass="14681">MPLSPASTSARSAARCRCSSRCGGGQSSLRRLRLWARAPSPLLKRTAWCRPALSARATTTASPPRPPRSGATSVWAPRCSPLAIQNAWRTCSSSARRRPPSRSPRSSRSSSSGRPPCSTTSSGHNGRDSLSFSSFSHA</sequence>
<organism evidence="2 3">
    <name type="scientific">Lentinus tigrinus ALCF2SS1-6</name>
    <dbReference type="NCBI Taxonomy" id="1328759"/>
    <lineage>
        <taxon>Eukaryota</taxon>
        <taxon>Fungi</taxon>
        <taxon>Dikarya</taxon>
        <taxon>Basidiomycota</taxon>
        <taxon>Agaricomycotina</taxon>
        <taxon>Agaricomycetes</taxon>
        <taxon>Polyporales</taxon>
        <taxon>Polyporaceae</taxon>
        <taxon>Lentinus</taxon>
    </lineage>
</organism>
<gene>
    <name evidence="2" type="ORF">L227DRAFT_267009</name>
</gene>
<evidence type="ECO:0000313" key="2">
    <source>
        <dbReference type="EMBL" id="RPD64741.1"/>
    </source>
</evidence>
<dbReference type="EMBL" id="ML122253">
    <property type="protein sequence ID" value="RPD64741.1"/>
    <property type="molecule type" value="Genomic_DNA"/>
</dbReference>
<feature type="compositionally biased region" description="Polar residues" evidence="1">
    <location>
        <begin position="128"/>
        <end position="138"/>
    </location>
</feature>
<dbReference type="AlphaFoldDB" id="A0A5C2SM83"/>
<evidence type="ECO:0000256" key="1">
    <source>
        <dbReference type="SAM" id="MobiDB-lite"/>
    </source>
</evidence>
<accession>A0A5C2SM83</accession>
<protein>
    <submittedName>
        <fullName evidence="2">Uncharacterized protein</fullName>
    </submittedName>
</protein>
<feature type="compositionally biased region" description="Low complexity" evidence="1">
    <location>
        <begin position="54"/>
        <end position="73"/>
    </location>
</feature>
<name>A0A5C2SM83_9APHY</name>
<feature type="region of interest" description="Disordered" evidence="1">
    <location>
        <begin position="54"/>
        <end position="76"/>
    </location>
</feature>
<feature type="region of interest" description="Disordered" evidence="1">
    <location>
        <begin position="90"/>
        <end position="138"/>
    </location>
</feature>
<proteinExistence type="predicted"/>